<dbReference type="PANTHER" id="PTHR11046">
    <property type="entry name" value="OLIGORIBONUCLEASE, MITOCHONDRIAL"/>
    <property type="match status" value="1"/>
</dbReference>
<sequence length="513" mass="58309">MVHVENIGFLPCLEADGVPVCYKPLGEEGLSCVPSLIFNPKYLPLVDFVINECEDVDMEKESKNKRNKKRKADEATIEERQQARYFIDDRNLDEEEMASPPSNPYMEMPNRTSTCCTTSSSKRAKMDDVTSQQSLMRRLIDTYCSPPPTVTSTVSSSSVGSLHVHPPSTTTIDDDEGDEFTVMRKEKVQHARDHAKIIRSMQKRYPEDEKLVKMLVHTIVKRFEQTGSVIERRTQSGFRRASTSISGNERSLQQVQKKLADEKSTVKRKSQAIAAYSRAKGHQSIWWGLKIGNTPYEMYTCIINTVLILQILPKCLTEGIHGGRDTFIDDAIGNGMETVYTFDNSNDLLKSVAFDIQEQVLQLNLEEYSKDSSALLDGETLFPDEMLAKDDVASHRGMLFILERKLKDQLKGGKYYSPGNNERLRVAAGPTTNSCSERDFAQLDVVRRLKPAASIECFESIIMWTNNETSAWLADKTKSEREDIIEQARKDTEQMQLKIKEKRNKLMSEKLKQ</sequence>
<feature type="compositionally biased region" description="Low complexity" evidence="2">
    <location>
        <begin position="112"/>
        <end position="121"/>
    </location>
</feature>
<evidence type="ECO:0000256" key="2">
    <source>
        <dbReference type="SAM" id="MobiDB-lite"/>
    </source>
</evidence>
<name>A0ABY7EQF9_MYAAR</name>
<evidence type="ECO:0000313" key="3">
    <source>
        <dbReference type="EMBL" id="WAR11369.1"/>
    </source>
</evidence>
<proteinExistence type="predicted"/>
<dbReference type="Proteomes" id="UP001164746">
    <property type="component" value="Chromosome 8"/>
</dbReference>
<feature type="region of interest" description="Disordered" evidence="2">
    <location>
        <begin position="151"/>
        <end position="175"/>
    </location>
</feature>
<gene>
    <name evidence="3" type="ORF">MAR_025549</name>
</gene>
<keyword evidence="1" id="KW-0540">Nuclease</keyword>
<evidence type="ECO:0000256" key="1">
    <source>
        <dbReference type="ARBA" id="ARBA00022722"/>
    </source>
</evidence>
<dbReference type="PANTHER" id="PTHR11046:SF29">
    <property type="match status" value="1"/>
</dbReference>
<dbReference type="InterPro" id="IPR022894">
    <property type="entry name" value="Oligoribonuclease"/>
</dbReference>
<protein>
    <submittedName>
        <fullName evidence="3">Uncharacterized protein</fullName>
    </submittedName>
</protein>
<feature type="region of interest" description="Disordered" evidence="2">
    <location>
        <begin position="97"/>
        <end position="130"/>
    </location>
</feature>
<accession>A0ABY7EQF9</accession>
<organism evidence="3 4">
    <name type="scientific">Mya arenaria</name>
    <name type="common">Soft-shell clam</name>
    <dbReference type="NCBI Taxonomy" id="6604"/>
    <lineage>
        <taxon>Eukaryota</taxon>
        <taxon>Metazoa</taxon>
        <taxon>Spiralia</taxon>
        <taxon>Lophotrochozoa</taxon>
        <taxon>Mollusca</taxon>
        <taxon>Bivalvia</taxon>
        <taxon>Autobranchia</taxon>
        <taxon>Heteroconchia</taxon>
        <taxon>Euheterodonta</taxon>
        <taxon>Imparidentia</taxon>
        <taxon>Neoheterodontei</taxon>
        <taxon>Myida</taxon>
        <taxon>Myoidea</taxon>
        <taxon>Myidae</taxon>
        <taxon>Mya</taxon>
    </lineage>
</organism>
<keyword evidence="1" id="KW-0378">Hydrolase</keyword>
<evidence type="ECO:0000313" key="4">
    <source>
        <dbReference type="Proteomes" id="UP001164746"/>
    </source>
</evidence>
<keyword evidence="4" id="KW-1185">Reference proteome</keyword>
<dbReference type="EMBL" id="CP111019">
    <property type="protein sequence ID" value="WAR11369.1"/>
    <property type="molecule type" value="Genomic_DNA"/>
</dbReference>
<reference evidence="3" key="1">
    <citation type="submission" date="2022-11" db="EMBL/GenBank/DDBJ databases">
        <title>Centuries of genome instability and evolution in soft-shell clam transmissible cancer (bioRxiv).</title>
        <authorList>
            <person name="Hart S.F.M."/>
            <person name="Yonemitsu M.A."/>
            <person name="Giersch R.M."/>
            <person name="Beal B.F."/>
            <person name="Arriagada G."/>
            <person name="Davis B.W."/>
            <person name="Ostrander E.A."/>
            <person name="Goff S.P."/>
            <person name="Metzger M.J."/>
        </authorList>
    </citation>
    <scope>NUCLEOTIDE SEQUENCE</scope>
    <source>
        <strain evidence="3">MELC-2E11</strain>
        <tissue evidence="3">Siphon/mantle</tissue>
    </source>
</reference>